<feature type="domain" description="Large ribosomal subunit protein uL2 RNA-binding" evidence="8">
    <location>
        <begin position="42"/>
        <end position="118"/>
    </location>
</feature>
<dbReference type="FunFam" id="2.30.30.30:FF:000001">
    <property type="entry name" value="50S ribosomal protein L2"/>
    <property type="match status" value="1"/>
</dbReference>
<dbReference type="GO" id="GO:0015934">
    <property type="term" value="C:large ribosomal subunit"/>
    <property type="evidence" value="ECO:0007669"/>
    <property type="project" value="InterPro"/>
</dbReference>
<keyword evidence="5" id="KW-0699">rRNA-binding</keyword>
<organism evidence="9">
    <name type="scientific">uncultured Ignavibacteria bacterium Rifle_16ft_4_minimus_28285</name>
    <dbReference type="NCBI Taxonomy" id="1665101"/>
    <lineage>
        <taxon>Bacteria</taxon>
        <taxon>Pseudomonadati</taxon>
        <taxon>Ignavibacteriota</taxon>
        <taxon>Ignavibacteria</taxon>
        <taxon>environmental samples</taxon>
    </lineage>
</organism>
<dbReference type="Pfam" id="PF00181">
    <property type="entry name" value="Ribosomal_L2_N"/>
    <property type="match status" value="1"/>
</dbReference>
<dbReference type="InterPro" id="IPR008991">
    <property type="entry name" value="Translation_prot_SH3-like_sf"/>
</dbReference>
<dbReference type="InterPro" id="IPR005880">
    <property type="entry name" value="Ribosomal_uL2_bac/org-type"/>
</dbReference>
<gene>
    <name evidence="5 9" type="primary">rplB</name>
</gene>
<dbReference type="Pfam" id="PF03947">
    <property type="entry name" value="Ribosomal_L2_C"/>
    <property type="match status" value="1"/>
</dbReference>
<dbReference type="GO" id="GO:0002181">
    <property type="term" value="P:cytoplasmic translation"/>
    <property type="evidence" value="ECO:0007669"/>
    <property type="project" value="TreeGrafter"/>
</dbReference>
<dbReference type="Gene3D" id="2.40.50.140">
    <property type="entry name" value="Nucleic acid-binding proteins"/>
    <property type="match status" value="1"/>
</dbReference>
<dbReference type="InterPro" id="IPR014726">
    <property type="entry name" value="Ribosomal_uL2_dom3"/>
</dbReference>
<evidence type="ECO:0000313" key="9">
    <source>
        <dbReference type="EMBL" id="AKQ01831.1"/>
    </source>
</evidence>
<proteinExistence type="inferred from homology"/>
<evidence type="ECO:0000256" key="5">
    <source>
        <dbReference type="HAMAP-Rule" id="MF_01320"/>
    </source>
</evidence>
<evidence type="ECO:0000259" key="8">
    <source>
        <dbReference type="SMART" id="SM01383"/>
    </source>
</evidence>
<keyword evidence="5" id="KW-0694">RNA-binding</keyword>
<dbReference type="GO" id="GO:0016740">
    <property type="term" value="F:transferase activity"/>
    <property type="evidence" value="ECO:0007669"/>
    <property type="project" value="InterPro"/>
</dbReference>
<comment type="function">
    <text evidence="5">One of the primary rRNA binding proteins. Required for association of the 30S and 50S subunits to form the 70S ribosome, for tRNA binding and peptide bond formation. It has been suggested to have peptidyltransferase activity; this is somewhat controversial. Makes several contacts with the 16S rRNA in the 70S ribosome.</text>
</comment>
<dbReference type="SMART" id="SM01382">
    <property type="entry name" value="Ribosomal_L2_C"/>
    <property type="match status" value="1"/>
</dbReference>
<accession>A0A0H4T2G4</accession>
<comment type="similarity">
    <text evidence="1 5">Belongs to the universal ribosomal protein uL2 family.</text>
</comment>
<dbReference type="PIRSF" id="PIRSF002158">
    <property type="entry name" value="Ribosomal_L2"/>
    <property type="match status" value="1"/>
</dbReference>
<dbReference type="GO" id="GO:0003735">
    <property type="term" value="F:structural constituent of ribosome"/>
    <property type="evidence" value="ECO:0007669"/>
    <property type="project" value="InterPro"/>
</dbReference>
<feature type="compositionally biased region" description="Basic residues" evidence="6">
    <location>
        <begin position="257"/>
        <end position="277"/>
    </location>
</feature>
<dbReference type="AlphaFoldDB" id="A0A0H4T2G4"/>
<protein>
    <recommendedName>
        <fullName evidence="4 5">Large ribosomal subunit protein uL2</fullName>
    </recommendedName>
</protein>
<dbReference type="InterPro" id="IPR014722">
    <property type="entry name" value="Rib_uL2_dom2"/>
</dbReference>
<dbReference type="NCBIfam" id="TIGR01171">
    <property type="entry name" value="rplB_bact"/>
    <property type="match status" value="1"/>
</dbReference>
<evidence type="ECO:0000256" key="3">
    <source>
        <dbReference type="ARBA" id="ARBA00023274"/>
    </source>
</evidence>
<dbReference type="InterPro" id="IPR012340">
    <property type="entry name" value="NA-bd_OB-fold"/>
</dbReference>
<dbReference type="SUPFAM" id="SSF50249">
    <property type="entry name" value="Nucleic acid-binding proteins"/>
    <property type="match status" value="1"/>
</dbReference>
<comment type="subunit">
    <text evidence="5">Part of the 50S ribosomal subunit. Forms a bridge to the 30S subunit in the 70S ribosome.</text>
</comment>
<dbReference type="InterPro" id="IPR022669">
    <property type="entry name" value="Ribosomal_uL2_C"/>
</dbReference>
<dbReference type="GO" id="GO:0019843">
    <property type="term" value="F:rRNA binding"/>
    <property type="evidence" value="ECO:0007669"/>
    <property type="project" value="UniProtKB-UniRule"/>
</dbReference>
<evidence type="ECO:0000256" key="1">
    <source>
        <dbReference type="ARBA" id="ARBA00005636"/>
    </source>
</evidence>
<evidence type="ECO:0000256" key="6">
    <source>
        <dbReference type="SAM" id="MobiDB-lite"/>
    </source>
</evidence>
<dbReference type="InterPro" id="IPR022666">
    <property type="entry name" value="Ribosomal_uL2_RNA-bd_dom"/>
</dbReference>
<dbReference type="Gene3D" id="2.30.30.30">
    <property type="match status" value="1"/>
</dbReference>
<dbReference type="InterPro" id="IPR002171">
    <property type="entry name" value="Ribosomal_uL2"/>
</dbReference>
<keyword evidence="3 5" id="KW-0687">Ribonucleoprotein</keyword>
<feature type="domain" description="Large ribosomal subunit protein uL2 C-terminal" evidence="7">
    <location>
        <begin position="124"/>
        <end position="255"/>
    </location>
</feature>
<evidence type="ECO:0000256" key="4">
    <source>
        <dbReference type="ARBA" id="ARBA00035242"/>
    </source>
</evidence>
<feature type="region of interest" description="Disordered" evidence="6">
    <location>
        <begin position="33"/>
        <end position="55"/>
    </location>
</feature>
<feature type="compositionally biased region" description="Gly residues" evidence="6">
    <location>
        <begin position="232"/>
        <end position="245"/>
    </location>
</feature>
<dbReference type="HAMAP" id="MF_01320_B">
    <property type="entry name" value="Ribosomal_uL2_B"/>
    <property type="match status" value="1"/>
</dbReference>
<dbReference type="FunFam" id="2.40.50.140:FF:000003">
    <property type="entry name" value="50S ribosomal protein L2"/>
    <property type="match status" value="1"/>
</dbReference>
<evidence type="ECO:0000259" key="7">
    <source>
        <dbReference type="SMART" id="SM01382"/>
    </source>
</evidence>
<dbReference type="Gene3D" id="4.10.950.10">
    <property type="entry name" value="Ribosomal protein L2, domain 3"/>
    <property type="match status" value="1"/>
</dbReference>
<dbReference type="EMBL" id="KT006980">
    <property type="protein sequence ID" value="AKQ01831.1"/>
    <property type="molecule type" value="Genomic_DNA"/>
</dbReference>
<name>A0A0H4T2G4_9BACT</name>
<reference evidence="9" key="1">
    <citation type="journal article" date="2015" name="ISME J.">
        <title>Aquifer environment selects for microbial species cohorts in sediment and groundwater.</title>
        <authorList>
            <person name="Hug L.A."/>
            <person name="Thomas B.C."/>
            <person name="Brown C.T."/>
            <person name="Frischkorn K.R."/>
            <person name="Williams K.H."/>
            <person name="Tringe S.G."/>
            <person name="Banfield J.F."/>
        </authorList>
    </citation>
    <scope>NUCLEOTIDE SEQUENCE</scope>
</reference>
<keyword evidence="2 5" id="KW-0689">Ribosomal protein</keyword>
<sequence length="277" mass="30543">MSIRKLRPMTPGTRWYSVPGFEEITKTKPEKGLLEPLKKSGGRNNLGRITSRHRGGGHKRRYRVIDFKREKHGIEAKVIAVEYDPNRSARIALLQYTDGDKRYVIAPDGLKIGARVVAGPNAEVVTGNALPLSNVPVGTFVHCVELKRGKGGQMGRSAGNSLQLMAKEGEYATLKLPSGEVRKVRAECYATVGTVGNADHENISYGKAGRSRWLGIRPQTRGMAMNPVDHPMGGGEGRSKSGGGWQHPESPWGKYAKGLKTRRRRLQSTKLIVKRRK</sequence>
<dbReference type="PANTHER" id="PTHR13691:SF5">
    <property type="entry name" value="LARGE RIBOSOMAL SUBUNIT PROTEIN UL2M"/>
    <property type="match status" value="1"/>
</dbReference>
<feature type="region of interest" description="Disordered" evidence="6">
    <location>
        <begin position="221"/>
        <end position="277"/>
    </location>
</feature>
<dbReference type="SUPFAM" id="SSF50104">
    <property type="entry name" value="Translation proteins SH3-like domain"/>
    <property type="match status" value="1"/>
</dbReference>
<dbReference type="SMART" id="SM01383">
    <property type="entry name" value="Ribosomal_L2"/>
    <property type="match status" value="1"/>
</dbReference>
<dbReference type="PANTHER" id="PTHR13691">
    <property type="entry name" value="RIBOSOMAL PROTEIN L2"/>
    <property type="match status" value="1"/>
</dbReference>
<evidence type="ECO:0000256" key="2">
    <source>
        <dbReference type="ARBA" id="ARBA00022980"/>
    </source>
</evidence>
<dbReference type="FunFam" id="4.10.950.10:FF:000001">
    <property type="entry name" value="50S ribosomal protein L2"/>
    <property type="match status" value="1"/>
</dbReference>